<evidence type="ECO:0000313" key="10">
    <source>
        <dbReference type="Proteomes" id="UP000069272"/>
    </source>
</evidence>
<dbReference type="EnsemblMetazoa" id="AALB004311-RA">
    <property type="protein sequence ID" value="AALB004311-PA"/>
    <property type="gene ID" value="AALB004311"/>
</dbReference>
<evidence type="ECO:0000256" key="1">
    <source>
        <dbReference type="ARBA" id="ARBA00003156"/>
    </source>
</evidence>
<dbReference type="PANTHER" id="PTHR11923:SF50">
    <property type="entry name" value="GH19047P"/>
    <property type="match status" value="1"/>
</dbReference>
<dbReference type="PRINTS" id="PR01609">
    <property type="entry name" value="CD36FAMILY"/>
</dbReference>
<keyword evidence="7" id="KW-0472">Membrane</keyword>
<comment type="similarity">
    <text evidence="3">Belongs to the CD36 family.</text>
</comment>
<evidence type="ECO:0000256" key="6">
    <source>
        <dbReference type="ARBA" id="ARBA00022989"/>
    </source>
</evidence>
<reference evidence="9" key="2">
    <citation type="submission" date="2022-08" db="UniProtKB">
        <authorList>
            <consortium name="EnsemblMetazoa"/>
        </authorList>
    </citation>
    <scope>IDENTIFICATION</scope>
    <source>
        <strain evidence="9">STECLA/ALBI9_A</strain>
    </source>
</reference>
<dbReference type="STRING" id="7167.A0A182FCS5"/>
<dbReference type="VEuPathDB" id="VectorBase:AALB004311"/>
<evidence type="ECO:0000256" key="8">
    <source>
        <dbReference type="ARBA" id="ARBA00023180"/>
    </source>
</evidence>
<evidence type="ECO:0008006" key="11">
    <source>
        <dbReference type="Google" id="ProtNLM"/>
    </source>
</evidence>
<protein>
    <recommendedName>
        <fullName evidence="11">Scavenger receptor class B</fullName>
    </recommendedName>
</protein>
<proteinExistence type="inferred from homology"/>
<dbReference type="Proteomes" id="UP000069272">
    <property type="component" value="Chromosome 3L"/>
</dbReference>
<accession>A0A182FCS5</accession>
<organism evidence="9 10">
    <name type="scientific">Anopheles albimanus</name>
    <name type="common">New world malaria mosquito</name>
    <dbReference type="NCBI Taxonomy" id="7167"/>
    <lineage>
        <taxon>Eukaryota</taxon>
        <taxon>Metazoa</taxon>
        <taxon>Ecdysozoa</taxon>
        <taxon>Arthropoda</taxon>
        <taxon>Hexapoda</taxon>
        <taxon>Insecta</taxon>
        <taxon>Pterygota</taxon>
        <taxon>Neoptera</taxon>
        <taxon>Endopterygota</taxon>
        <taxon>Diptera</taxon>
        <taxon>Nematocera</taxon>
        <taxon>Culicoidea</taxon>
        <taxon>Culicidae</taxon>
        <taxon>Anophelinae</taxon>
        <taxon>Anopheles</taxon>
    </lineage>
</organism>
<evidence type="ECO:0000256" key="7">
    <source>
        <dbReference type="ARBA" id="ARBA00023136"/>
    </source>
</evidence>
<dbReference type="VEuPathDB" id="VectorBase:AALB20_032661"/>
<reference evidence="9 10" key="1">
    <citation type="journal article" date="2017" name="G3 (Bethesda)">
        <title>The Physical Genome Mapping of Anopheles albimanus Corrected Scaffold Misassemblies and Identified Interarm Rearrangements in Genus Anopheles.</title>
        <authorList>
            <person name="Artemov G.N."/>
            <person name="Peery A.N."/>
            <person name="Jiang X."/>
            <person name="Tu Z."/>
            <person name="Stegniy V.N."/>
            <person name="Sharakhova M.V."/>
            <person name="Sharakhov I.V."/>
        </authorList>
    </citation>
    <scope>NUCLEOTIDE SEQUENCE [LARGE SCALE GENOMIC DNA]</scope>
    <source>
        <strain evidence="9 10">ALBI9_A</strain>
    </source>
</reference>
<evidence type="ECO:0000256" key="3">
    <source>
        <dbReference type="ARBA" id="ARBA00010532"/>
    </source>
</evidence>
<keyword evidence="6" id="KW-1133">Transmembrane helix</keyword>
<keyword evidence="4" id="KW-1003">Cell membrane</keyword>
<dbReference type="GeneID" id="118464397"/>
<dbReference type="OrthoDB" id="18585at2759"/>
<sequence>MPEMIAFNTPETVVVANENDLRKQRPLKKKTSALSTVFFYLGLEQRSDKDANVCFKILILVALLVLFFSSAIGFIIMWFTDVYNNSILEKLILAPNTTAAEWWVTPPVFPLLKVHVFNYTNTREFLKGEDSKLRVEDLGPFVYKETAQKIDVRHNGDGTIAYREHRHIEYLPEESHGNPFDEVMVPNVVLLTAESKKLNFGTIEKIVYGGMKGSTGSSAFMKTSTDSFLWGYDDQLLNKLKTFLPGDVSHRFGMLMSRNGTGAENFTIYSGESSLEHLAVIKEMDGSTRLHQWHTDECDLVGGTDGSQFPPHLMDRQATLHVFIKSLCRKFPLLYDSEVTALDNIPAWRYKIPPTVFQHPSDHKSNECFCPQEPKKCSPGGVFNITGCSMGAPIFASFPHFYTGDRVLIDAIDGIEPVQEKHETFADIHPRLAFPIGGASRFQINIRVQPGMETFKQELYLPVIWLEVVPGEISDELRAMIYHTTYSANAIQMSLKIGSLAIFALSFVLVIAKCLYGRRKPTKT</sequence>
<keyword evidence="10" id="KW-1185">Reference proteome</keyword>
<dbReference type="GO" id="GO:0005886">
    <property type="term" value="C:plasma membrane"/>
    <property type="evidence" value="ECO:0007669"/>
    <property type="project" value="UniProtKB-SubCell"/>
</dbReference>
<dbReference type="Pfam" id="PF01130">
    <property type="entry name" value="CD36"/>
    <property type="match status" value="1"/>
</dbReference>
<dbReference type="RefSeq" id="XP_035787641.1">
    <property type="nucleotide sequence ID" value="XM_035931748.1"/>
</dbReference>
<dbReference type="GO" id="GO:0005737">
    <property type="term" value="C:cytoplasm"/>
    <property type="evidence" value="ECO:0007669"/>
    <property type="project" value="TreeGrafter"/>
</dbReference>
<comment type="subcellular location">
    <subcellularLocation>
        <location evidence="2">Cell membrane</location>
    </subcellularLocation>
</comment>
<name>A0A182FCS5_ANOAL</name>
<dbReference type="AlphaFoldDB" id="A0A182FCS5"/>
<dbReference type="GO" id="GO:0005044">
    <property type="term" value="F:scavenger receptor activity"/>
    <property type="evidence" value="ECO:0007669"/>
    <property type="project" value="TreeGrafter"/>
</dbReference>
<evidence type="ECO:0000256" key="4">
    <source>
        <dbReference type="ARBA" id="ARBA00022475"/>
    </source>
</evidence>
<keyword evidence="8" id="KW-0325">Glycoprotein</keyword>
<dbReference type="InterPro" id="IPR002159">
    <property type="entry name" value="CD36_fam"/>
</dbReference>
<keyword evidence="5" id="KW-0812">Transmembrane</keyword>
<dbReference type="KEGG" id="aali:118464397"/>
<evidence type="ECO:0000313" key="9">
    <source>
        <dbReference type="EnsemblMetazoa" id="AALB004311-PA"/>
    </source>
</evidence>
<evidence type="ECO:0000256" key="2">
    <source>
        <dbReference type="ARBA" id="ARBA00004236"/>
    </source>
</evidence>
<evidence type="ECO:0000256" key="5">
    <source>
        <dbReference type="ARBA" id="ARBA00022692"/>
    </source>
</evidence>
<dbReference type="PANTHER" id="PTHR11923">
    <property type="entry name" value="SCAVENGER RECEPTOR CLASS B TYPE-1 SR-B1"/>
    <property type="match status" value="1"/>
</dbReference>
<comment type="function">
    <text evidence="1">Plays an olfactory role that is not restricted to pheromone sensitivity.</text>
</comment>